<dbReference type="EMBL" id="CP014228">
    <property type="protein sequence ID" value="AMD87944.1"/>
    <property type="molecule type" value="Genomic_DNA"/>
</dbReference>
<reference evidence="2" key="1">
    <citation type="submission" date="2016-02" db="EMBL/GenBank/DDBJ databases">
        <authorList>
            <person name="Holder M.E."/>
            <person name="Ajami N.J."/>
            <person name="Petrosino J.F."/>
        </authorList>
    </citation>
    <scope>NUCLEOTIDE SEQUENCE [LARGE SCALE GENOMIC DNA]</scope>
    <source>
        <strain evidence="2">CCUG 36733</strain>
    </source>
</reference>
<dbReference type="Pfam" id="PF05139">
    <property type="entry name" value="Erythro_esteras"/>
    <property type="match status" value="1"/>
</dbReference>
<dbReference type="SUPFAM" id="SSF159501">
    <property type="entry name" value="EreA/ChaN-like"/>
    <property type="match status" value="1"/>
</dbReference>
<dbReference type="KEGG" id="ard:AXF14_10610"/>
<evidence type="ECO:0008006" key="3">
    <source>
        <dbReference type="Google" id="ProtNLM"/>
    </source>
</evidence>
<evidence type="ECO:0000313" key="2">
    <source>
        <dbReference type="Proteomes" id="UP000065220"/>
    </source>
</evidence>
<dbReference type="CDD" id="cd14728">
    <property type="entry name" value="Ere-like"/>
    <property type="match status" value="1"/>
</dbReference>
<accession>A0A0X8JG06</accession>
<evidence type="ECO:0000313" key="1">
    <source>
        <dbReference type="EMBL" id="AMD87944.1"/>
    </source>
</evidence>
<keyword evidence="2" id="KW-1185">Reference proteome</keyword>
<dbReference type="InterPro" id="IPR052036">
    <property type="entry name" value="Hydrolase/PRTase-associated"/>
</dbReference>
<dbReference type="Gene3D" id="3.40.1660.10">
    <property type="entry name" value="EreA-like (biosynthetic domain)"/>
    <property type="match status" value="1"/>
</dbReference>
<proteinExistence type="predicted"/>
<dbReference type="GO" id="GO:0046677">
    <property type="term" value="P:response to antibiotic"/>
    <property type="evidence" value="ECO:0007669"/>
    <property type="project" value="InterPro"/>
</dbReference>
<dbReference type="RefSeq" id="WP_067943090.1">
    <property type="nucleotide sequence ID" value="NZ_CP014228.1"/>
</dbReference>
<sequence>MSVPGVREEVDRLLGLVPENGVLGLGEPTHGSANVSEWKMAVLAELSDRGALGALAFEDSMLTGAQVDRALADGTRCSDQVVGAWAEASSLWRTRVVVVGLERLASIAASEDRRRFRFLGLDCHGGRRAAQRLVALGATDGLIERLGRGEALTRSETESLVEECRFLEAASTAQQFLARNVRQYAEVYLIDPGEERLALRDRYMAEELLARRPDRGITVVWAHNEHVARNESGWAGPVMGAWLAEALGRSYVAVGALCGEGTARAVDAAAEREDYRSVALPGLRPEHTESALAALGQNLVRGDELAHPGPRRFLGWSIDSRMVRDEPGAFDLARPSTDFDLLRWFSSSTADETWIPDC</sequence>
<gene>
    <name evidence="1" type="ORF">AXF14_10610</name>
</gene>
<organism evidence="1 2">
    <name type="scientific">Actinomyces radicidentis</name>
    <dbReference type="NCBI Taxonomy" id="111015"/>
    <lineage>
        <taxon>Bacteria</taxon>
        <taxon>Bacillati</taxon>
        <taxon>Actinomycetota</taxon>
        <taxon>Actinomycetes</taxon>
        <taxon>Actinomycetales</taxon>
        <taxon>Actinomycetaceae</taxon>
        <taxon>Actinomyces</taxon>
    </lineage>
</organism>
<dbReference type="STRING" id="111015.AXF14_10610"/>
<dbReference type="OrthoDB" id="9810066at2"/>
<dbReference type="PANTHER" id="PTHR31299:SF0">
    <property type="entry name" value="ESTERASE, PUTATIVE (AFU_ORTHOLOGUE AFUA_1G05850)-RELATED"/>
    <property type="match status" value="1"/>
</dbReference>
<dbReference type="AlphaFoldDB" id="A0A0X8JG06"/>
<dbReference type="Proteomes" id="UP000065220">
    <property type="component" value="Chromosome"/>
</dbReference>
<name>A0A0X8JG06_ACTRD</name>
<protein>
    <recommendedName>
        <fullName evidence="3">Erythromycin esterase</fullName>
    </recommendedName>
</protein>
<dbReference type="InterPro" id="IPR007815">
    <property type="entry name" value="Emycin_Estase"/>
</dbReference>
<dbReference type="PANTHER" id="PTHR31299">
    <property type="entry name" value="ESTERASE, PUTATIVE (AFU_ORTHOLOGUE AFUA_1G05850)-RELATED"/>
    <property type="match status" value="1"/>
</dbReference>